<reference evidence="1" key="2">
    <citation type="submission" date="2020-09" db="EMBL/GenBank/DDBJ databases">
        <authorList>
            <person name="Sun Q."/>
            <person name="Ohkuma M."/>
        </authorList>
    </citation>
    <scope>NUCLEOTIDE SEQUENCE</scope>
    <source>
        <strain evidence="1">JCM 3172</strain>
    </source>
</reference>
<organism evidence="1 2">
    <name type="scientific">Streptomyces purpureus</name>
    <dbReference type="NCBI Taxonomy" id="1951"/>
    <lineage>
        <taxon>Bacteria</taxon>
        <taxon>Bacillati</taxon>
        <taxon>Actinomycetota</taxon>
        <taxon>Actinomycetes</taxon>
        <taxon>Kitasatosporales</taxon>
        <taxon>Streptomycetaceae</taxon>
        <taxon>Streptomyces</taxon>
    </lineage>
</organism>
<comment type="caution">
    <text evidence="1">The sequence shown here is derived from an EMBL/GenBank/DDBJ whole genome shotgun (WGS) entry which is preliminary data.</text>
</comment>
<reference evidence="1" key="1">
    <citation type="journal article" date="2014" name="Int. J. Syst. Evol. Microbiol.">
        <title>Complete genome sequence of Corynebacterium casei LMG S-19264T (=DSM 44701T), isolated from a smear-ripened cheese.</title>
        <authorList>
            <consortium name="US DOE Joint Genome Institute (JGI-PGF)"/>
            <person name="Walter F."/>
            <person name="Albersmeier A."/>
            <person name="Kalinowski J."/>
            <person name="Ruckert C."/>
        </authorList>
    </citation>
    <scope>NUCLEOTIDE SEQUENCE</scope>
    <source>
        <strain evidence="1">JCM 3172</strain>
    </source>
</reference>
<dbReference type="AlphaFoldDB" id="A0A918H7B6"/>
<keyword evidence="2" id="KW-1185">Reference proteome</keyword>
<evidence type="ECO:0000313" key="2">
    <source>
        <dbReference type="Proteomes" id="UP000619486"/>
    </source>
</evidence>
<name>A0A918H7B6_9ACTN</name>
<gene>
    <name evidence="1" type="ORF">GCM10014713_41510</name>
</gene>
<dbReference type="Proteomes" id="UP000619486">
    <property type="component" value="Unassembled WGS sequence"/>
</dbReference>
<sequence>MSGWWWLAAWPVAAVLLAAAIARIGYALKKRRPTPPEYR</sequence>
<proteinExistence type="predicted"/>
<accession>A0A918H7B6</accession>
<dbReference type="EMBL" id="BMQQ01000016">
    <property type="protein sequence ID" value="GGT43493.1"/>
    <property type="molecule type" value="Genomic_DNA"/>
</dbReference>
<evidence type="ECO:0000313" key="1">
    <source>
        <dbReference type="EMBL" id="GGT43493.1"/>
    </source>
</evidence>
<protein>
    <submittedName>
        <fullName evidence="1">Uncharacterized protein</fullName>
    </submittedName>
</protein>